<sequence length="835" mass="91619">MSVKFRGHLTYMSPASFMAHRIAQLSLMNLTAAFKLSDAAAKAENDEVRLSAFYYKMRGVNAPDDCWKLLDKRGWTALEQSCCSQESLQAAAEADEVTPGVPDAAKECVAADMAELLKTKFMDVPINDVISVSRQLFCPHPRMVDTAGVDVLMKPLLTYWLALYEAVFKHVYTVGTNELQRMQLVYLRATPGLGKTHFFLLLCRLPELVQAYDRLLQPDQDDLAEHRKALDWALSSVVFPLTFNGICRVDASTETRLANLKGTRHGGVAKFLPVWLRFLFVGIVPVHTSASWRLFLSSCSRALTTGCLTAVEVEAAAITLFQRLQERSKNGTVTLLVDEIGFCGLLPKSRYKPHASAVEGVRSYLSDFAEVRGGPAGFSTLYLPLLSQQTTKQSLRPLLSGCSLELIPKTTAARALLPGLCTFYLRGSQLVISGKVVFGNMRNGDHPLFSHKGRARLVSLARHCSASVGGHSRVLVCLDDLLREQNPQLPSSSPSKAFIDMAELIKKAVQRSALQCDDLIFGDDSLDLVATILLGSTVQTRQKVMTEDGKVTVDQLGAEGKLVLSGSSPCRLYMPAASFVDNVLASQSQHPLMETLVDMVECPANDVGSIWEDYHLGWEAAVSQARSLIRRAYKGCTVASVYASSRGPEKLLSDHMFCGQGDALHKIKLNFSIPKTEVASRDVSLLLTMAEDPSMHQELQGTVWRTSTVEEGVDGVIFVPLARSFGRFKKGHLFMVLLSLKSAGPGMDGRYSKKDVHDGFHKAKGVIGASWAQWQDRVVFVFVARRSGPVKNVGSGWDSSCTKVCGLDGLDDLYGRVACDVGMSLELMRKTEVML</sequence>
<evidence type="ECO:0000313" key="2">
    <source>
        <dbReference type="Proteomes" id="UP000798662"/>
    </source>
</evidence>
<proteinExistence type="predicted"/>
<dbReference type="Proteomes" id="UP000798662">
    <property type="component" value="Chromosome 2"/>
</dbReference>
<reference evidence="1" key="1">
    <citation type="submission" date="2019-11" db="EMBL/GenBank/DDBJ databases">
        <title>Nori genome reveals adaptations in red seaweeds to the harsh intertidal environment.</title>
        <authorList>
            <person name="Wang D."/>
            <person name="Mao Y."/>
        </authorList>
    </citation>
    <scope>NUCLEOTIDE SEQUENCE</scope>
    <source>
        <tissue evidence="1">Gametophyte</tissue>
    </source>
</reference>
<organism evidence="1 2">
    <name type="scientific">Pyropia yezoensis</name>
    <name type="common">Susabi-nori</name>
    <name type="synonym">Porphyra yezoensis</name>
    <dbReference type="NCBI Taxonomy" id="2788"/>
    <lineage>
        <taxon>Eukaryota</taxon>
        <taxon>Rhodophyta</taxon>
        <taxon>Bangiophyceae</taxon>
        <taxon>Bangiales</taxon>
        <taxon>Bangiaceae</taxon>
        <taxon>Pyropia</taxon>
    </lineage>
</organism>
<dbReference type="EMBL" id="CM020619">
    <property type="protein sequence ID" value="KAK1862920.1"/>
    <property type="molecule type" value="Genomic_DNA"/>
</dbReference>
<keyword evidence="2" id="KW-1185">Reference proteome</keyword>
<accession>A0ACC3BYA2</accession>
<evidence type="ECO:0000313" key="1">
    <source>
        <dbReference type="EMBL" id="KAK1862920.1"/>
    </source>
</evidence>
<comment type="caution">
    <text evidence="1">The sequence shown here is derived from an EMBL/GenBank/DDBJ whole genome shotgun (WGS) entry which is preliminary data.</text>
</comment>
<gene>
    <name evidence="1" type="ORF">I4F81_005486</name>
</gene>
<name>A0ACC3BYA2_PYRYE</name>
<protein>
    <submittedName>
        <fullName evidence="1">Uncharacterized protein</fullName>
    </submittedName>
</protein>